<name>A0ABM8APY3_9BACT</name>
<sequence>MSKSVTICFDTLESVRESLEHEATVRDVEVGVIINRAIEQFLSGQQLVNRREHGRVGVDMSAVARPIDGEVGTAILPGRILDLSEGGLKLQCHSEFEDIEEVVKVGGQVEIIFTVPDKEYPVCFTCEVRHIYRKDASELGCEFVDGNNDNFDSLKTILAAGVN</sequence>
<dbReference type="SUPFAM" id="SSF141371">
    <property type="entry name" value="PilZ domain-like"/>
    <property type="match status" value="1"/>
</dbReference>
<dbReference type="Pfam" id="PF07238">
    <property type="entry name" value="PilZ"/>
    <property type="match status" value="1"/>
</dbReference>
<keyword evidence="3" id="KW-1185">Reference proteome</keyword>
<gene>
    <name evidence="2" type="ORF">JCM14722_10090</name>
</gene>
<organism evidence="2 3">
    <name type="scientific">Pseudodesulfovibrio portus</name>
    <dbReference type="NCBI Taxonomy" id="231439"/>
    <lineage>
        <taxon>Bacteria</taxon>
        <taxon>Pseudomonadati</taxon>
        <taxon>Thermodesulfobacteriota</taxon>
        <taxon>Desulfovibrionia</taxon>
        <taxon>Desulfovibrionales</taxon>
        <taxon>Desulfovibrionaceae</taxon>
    </lineage>
</organism>
<evidence type="ECO:0000313" key="2">
    <source>
        <dbReference type="EMBL" id="BDQ33467.1"/>
    </source>
</evidence>
<evidence type="ECO:0000259" key="1">
    <source>
        <dbReference type="Pfam" id="PF07238"/>
    </source>
</evidence>
<feature type="domain" description="PilZ" evidence="1">
    <location>
        <begin position="49"/>
        <end position="159"/>
    </location>
</feature>
<dbReference type="Gene3D" id="2.40.10.220">
    <property type="entry name" value="predicted glycosyltransferase like domains"/>
    <property type="match status" value="1"/>
</dbReference>
<proteinExistence type="predicted"/>
<dbReference type="EMBL" id="AP026708">
    <property type="protein sequence ID" value="BDQ33467.1"/>
    <property type="molecule type" value="Genomic_DNA"/>
</dbReference>
<evidence type="ECO:0000313" key="3">
    <source>
        <dbReference type="Proteomes" id="UP001061361"/>
    </source>
</evidence>
<dbReference type="RefSeq" id="WP_264983521.1">
    <property type="nucleotide sequence ID" value="NZ_AP026708.1"/>
</dbReference>
<protein>
    <recommendedName>
        <fullName evidence="1">PilZ domain-containing protein</fullName>
    </recommendedName>
</protein>
<dbReference type="Proteomes" id="UP001061361">
    <property type="component" value="Chromosome"/>
</dbReference>
<dbReference type="InterPro" id="IPR009875">
    <property type="entry name" value="PilZ_domain"/>
</dbReference>
<reference evidence="2" key="1">
    <citation type="submission" date="2022-08" db="EMBL/GenBank/DDBJ databases">
        <title>Genome Sequence of the sulphate-reducing bacterium, Pseudodesulfovibrio portus JCM14722.</title>
        <authorList>
            <person name="Kondo R."/>
            <person name="Kataoka T."/>
        </authorList>
    </citation>
    <scope>NUCLEOTIDE SEQUENCE</scope>
    <source>
        <strain evidence="2">JCM 14722</strain>
    </source>
</reference>
<accession>A0ABM8APY3</accession>